<gene>
    <name evidence="2" type="ORF">Tci_928695</name>
</gene>
<dbReference type="EMBL" id="BKCJ011832587">
    <property type="protein sequence ID" value="GFD56726.1"/>
    <property type="molecule type" value="Genomic_DNA"/>
</dbReference>
<comment type="caution">
    <text evidence="2">The sequence shown here is derived from an EMBL/GenBank/DDBJ whole genome shotgun (WGS) entry which is preliminary data.</text>
</comment>
<organism evidence="2">
    <name type="scientific">Tanacetum cinerariifolium</name>
    <name type="common">Dalmatian daisy</name>
    <name type="synonym">Chrysanthemum cinerariifolium</name>
    <dbReference type="NCBI Taxonomy" id="118510"/>
    <lineage>
        <taxon>Eukaryota</taxon>
        <taxon>Viridiplantae</taxon>
        <taxon>Streptophyta</taxon>
        <taxon>Embryophyta</taxon>
        <taxon>Tracheophyta</taxon>
        <taxon>Spermatophyta</taxon>
        <taxon>Magnoliopsida</taxon>
        <taxon>eudicotyledons</taxon>
        <taxon>Gunneridae</taxon>
        <taxon>Pentapetalae</taxon>
        <taxon>asterids</taxon>
        <taxon>campanulids</taxon>
        <taxon>Asterales</taxon>
        <taxon>Asteraceae</taxon>
        <taxon>Asteroideae</taxon>
        <taxon>Anthemideae</taxon>
        <taxon>Anthemidinae</taxon>
        <taxon>Tanacetum</taxon>
    </lineage>
</organism>
<feature type="region of interest" description="Disordered" evidence="1">
    <location>
        <begin position="1"/>
        <end position="23"/>
    </location>
</feature>
<dbReference type="AlphaFoldDB" id="A0A699XFT9"/>
<feature type="non-terminal residue" evidence="2">
    <location>
        <position position="90"/>
    </location>
</feature>
<protein>
    <submittedName>
        <fullName evidence="2">Uncharacterized protein</fullName>
    </submittedName>
</protein>
<sequence length="90" mass="9311">CRRPSRPQQPPGPPAKLGERGALRRRARLGEYGNRAEILASGAGPGAAAHPASQRALPQSAAQRAARQPQSRPHCPQRPAEGAGAARPGA</sequence>
<evidence type="ECO:0000313" key="2">
    <source>
        <dbReference type="EMBL" id="GFD56726.1"/>
    </source>
</evidence>
<accession>A0A699XFT9</accession>
<reference evidence="2" key="1">
    <citation type="journal article" date="2019" name="Sci. Rep.">
        <title>Draft genome of Tanacetum cinerariifolium, the natural source of mosquito coil.</title>
        <authorList>
            <person name="Yamashiro T."/>
            <person name="Shiraishi A."/>
            <person name="Satake H."/>
            <person name="Nakayama K."/>
        </authorList>
    </citation>
    <scope>NUCLEOTIDE SEQUENCE</scope>
</reference>
<feature type="region of interest" description="Disordered" evidence="1">
    <location>
        <begin position="41"/>
        <end position="90"/>
    </location>
</feature>
<proteinExistence type="predicted"/>
<evidence type="ECO:0000256" key="1">
    <source>
        <dbReference type="SAM" id="MobiDB-lite"/>
    </source>
</evidence>
<name>A0A699XFT9_TANCI</name>
<feature type="non-terminal residue" evidence="2">
    <location>
        <position position="1"/>
    </location>
</feature>